<dbReference type="PANTHER" id="PTHR31377">
    <property type="entry name" value="AGMATINE DEIMINASE-RELATED"/>
    <property type="match status" value="1"/>
</dbReference>
<comment type="caution">
    <text evidence="2">The sequence shown here is derived from an EMBL/GenBank/DDBJ whole genome shotgun (WGS) entry which is preliminary data.</text>
</comment>
<accession>A0ABU1AEV4</accession>
<dbReference type="InterPro" id="IPR007466">
    <property type="entry name" value="Peptidyl-Arg-deiminase_porph"/>
</dbReference>
<keyword evidence="3" id="KW-1185">Reference proteome</keyword>
<evidence type="ECO:0000256" key="1">
    <source>
        <dbReference type="ARBA" id="ARBA00022801"/>
    </source>
</evidence>
<gene>
    <name evidence="2" type="ORF">QEH59_02620</name>
</gene>
<proteinExistence type="predicted"/>
<dbReference type="Pfam" id="PF04371">
    <property type="entry name" value="PAD_porph"/>
    <property type="match status" value="1"/>
</dbReference>
<dbReference type="SUPFAM" id="SSF55909">
    <property type="entry name" value="Pentein"/>
    <property type="match status" value="1"/>
</dbReference>
<reference evidence="2 3" key="1">
    <citation type="submission" date="2023-04" db="EMBL/GenBank/DDBJ databases">
        <title>A novel bacteria isolated from coastal sediment.</title>
        <authorList>
            <person name="Liu X.-J."/>
            <person name="Du Z.-J."/>
        </authorList>
    </citation>
    <scope>NUCLEOTIDE SEQUENCE [LARGE SCALE GENOMIC DNA]</scope>
    <source>
        <strain evidence="2 3">SDUM461004</strain>
    </source>
</reference>
<protein>
    <submittedName>
        <fullName evidence="2">Agmatine deiminase family protein</fullName>
    </submittedName>
</protein>
<evidence type="ECO:0000313" key="2">
    <source>
        <dbReference type="EMBL" id="MDQ8193302.1"/>
    </source>
</evidence>
<sequence>MSRLKTPKELGYRFPAEWEPQAAIWFAWPVRRSLWPDCFDRVREQLAALYVLAARYQPVRVLCALEEQETLRALMASQGDDSSVELFDYQSDDVWIRDFGPLFLINDAQRELCIADWRYNAWGNKFPDQQKDDRASAWIADQLGIRRFAFDQVLEGGAVESNGAGHILTTEVVVLNPSRNGDTTAAHVERQLTSGLGANEVLWLHDGLVGDDTDGHIDNLARFFKADGILIAEVADPEDANYPALTENIERLQQFRTPAGAPFASVQLPLPEPITHEGEPLAASYLNFVVLNGAVLVPTYNQPKNDAEAIEIIGDCFPGREVVGVDCTDIIKEGGALHCMSQHQPAV</sequence>
<dbReference type="RefSeq" id="WP_308983806.1">
    <property type="nucleotide sequence ID" value="NZ_JARXIC010000003.1"/>
</dbReference>
<dbReference type="PANTHER" id="PTHR31377:SF0">
    <property type="entry name" value="AGMATINE DEIMINASE-RELATED"/>
    <property type="match status" value="1"/>
</dbReference>
<keyword evidence="1" id="KW-0378">Hydrolase</keyword>
<dbReference type="Gene3D" id="3.75.10.10">
    <property type="entry name" value="L-arginine/glycine Amidinotransferase, Chain A"/>
    <property type="match status" value="1"/>
</dbReference>
<organism evidence="2 3">
    <name type="scientific">Thalassobacterium sedimentorum</name>
    <dbReference type="NCBI Taxonomy" id="3041258"/>
    <lineage>
        <taxon>Bacteria</taxon>
        <taxon>Pseudomonadati</taxon>
        <taxon>Verrucomicrobiota</taxon>
        <taxon>Opitutia</taxon>
        <taxon>Puniceicoccales</taxon>
        <taxon>Coraliomargaritaceae</taxon>
        <taxon>Thalassobacterium</taxon>
    </lineage>
</organism>
<dbReference type="EMBL" id="JARXIC010000003">
    <property type="protein sequence ID" value="MDQ8193302.1"/>
    <property type="molecule type" value="Genomic_DNA"/>
</dbReference>
<name>A0ABU1AEV4_9BACT</name>
<dbReference type="Proteomes" id="UP001243717">
    <property type="component" value="Unassembled WGS sequence"/>
</dbReference>
<evidence type="ECO:0000313" key="3">
    <source>
        <dbReference type="Proteomes" id="UP001243717"/>
    </source>
</evidence>